<gene>
    <name evidence="2" type="ORF">LWI28_024426</name>
</gene>
<feature type="region of interest" description="Disordered" evidence="1">
    <location>
        <begin position="51"/>
        <end position="92"/>
    </location>
</feature>
<keyword evidence="3" id="KW-1185">Reference proteome</keyword>
<reference evidence="2" key="2">
    <citation type="submission" date="2023-02" db="EMBL/GenBank/DDBJ databases">
        <authorList>
            <person name="Swenson N.G."/>
            <person name="Wegrzyn J.L."/>
            <person name="Mcevoy S.L."/>
        </authorList>
    </citation>
    <scope>NUCLEOTIDE SEQUENCE</scope>
    <source>
        <strain evidence="2">91603</strain>
        <tissue evidence="2">Leaf</tissue>
    </source>
</reference>
<evidence type="ECO:0000313" key="2">
    <source>
        <dbReference type="EMBL" id="KAI9192540.1"/>
    </source>
</evidence>
<reference evidence="2" key="1">
    <citation type="journal article" date="2022" name="Plant J.">
        <title>Strategies of tolerance reflected in two North American maple genomes.</title>
        <authorList>
            <person name="McEvoy S.L."/>
            <person name="Sezen U.U."/>
            <person name="Trouern-Trend A."/>
            <person name="McMahon S.M."/>
            <person name="Schaberg P.G."/>
            <person name="Yang J."/>
            <person name="Wegrzyn J.L."/>
            <person name="Swenson N.G."/>
        </authorList>
    </citation>
    <scope>NUCLEOTIDE SEQUENCE</scope>
    <source>
        <strain evidence="2">91603</strain>
    </source>
</reference>
<name>A0AAD5NYL9_ACENE</name>
<proteinExistence type="predicted"/>
<evidence type="ECO:0000313" key="3">
    <source>
        <dbReference type="Proteomes" id="UP001064489"/>
    </source>
</evidence>
<organism evidence="2 3">
    <name type="scientific">Acer negundo</name>
    <name type="common">Box elder</name>
    <dbReference type="NCBI Taxonomy" id="4023"/>
    <lineage>
        <taxon>Eukaryota</taxon>
        <taxon>Viridiplantae</taxon>
        <taxon>Streptophyta</taxon>
        <taxon>Embryophyta</taxon>
        <taxon>Tracheophyta</taxon>
        <taxon>Spermatophyta</taxon>
        <taxon>Magnoliopsida</taxon>
        <taxon>eudicotyledons</taxon>
        <taxon>Gunneridae</taxon>
        <taxon>Pentapetalae</taxon>
        <taxon>rosids</taxon>
        <taxon>malvids</taxon>
        <taxon>Sapindales</taxon>
        <taxon>Sapindaceae</taxon>
        <taxon>Hippocastanoideae</taxon>
        <taxon>Acereae</taxon>
        <taxon>Acer</taxon>
    </lineage>
</organism>
<dbReference type="AlphaFoldDB" id="A0AAD5NYL9"/>
<protein>
    <submittedName>
        <fullName evidence="2">Uncharacterized protein</fullName>
    </submittedName>
</protein>
<evidence type="ECO:0000256" key="1">
    <source>
        <dbReference type="SAM" id="MobiDB-lite"/>
    </source>
</evidence>
<dbReference type="Proteomes" id="UP001064489">
    <property type="component" value="Chromosome 6"/>
</dbReference>
<sequence length="147" mass="16609">MVDKYRLEKLRKNAMQRRAGPAQLLTVGFPIKLYNPFSYLNTKCCKQSTLREPLRKRQRTLQQQQGRGKDSDDDEDPGAVPTATEQRPTLFDAWVNEYSQQTPSWATSIIHGQKDQQAQIAELIRVLQTSTMIASKHHGGVGPSSTP</sequence>
<accession>A0AAD5NYL9</accession>
<dbReference type="EMBL" id="JAJSOW010000004">
    <property type="protein sequence ID" value="KAI9192540.1"/>
    <property type="molecule type" value="Genomic_DNA"/>
</dbReference>
<comment type="caution">
    <text evidence="2">The sequence shown here is derived from an EMBL/GenBank/DDBJ whole genome shotgun (WGS) entry which is preliminary data.</text>
</comment>